<dbReference type="Pfam" id="PF10649">
    <property type="entry name" value="DUF2478"/>
    <property type="match status" value="1"/>
</dbReference>
<sequence>MTLPLAAVLFDETPPDALLSTFARRLAAEGRQVRGLIQRREAGSGRCHCADMDLLSLAGPEIFPVSQPLGPGAHGCRLDLGALAGAAQFLLSELARAPDLLILNRFGKAEGEGRGFRDVIAEAMAREVPVLTAVRGRHVADWATYTEGFGLCLAPDPAALARWFSELTEVSHAA</sequence>
<protein>
    <submittedName>
        <fullName evidence="1">Uncharacterized protein DUF2478</fullName>
    </submittedName>
</protein>
<dbReference type="InterPro" id="IPR018912">
    <property type="entry name" value="DUF2478"/>
</dbReference>
<dbReference type="RefSeq" id="WP_097070202.1">
    <property type="nucleotide sequence ID" value="NZ_OBMT01000007.1"/>
</dbReference>
<proteinExistence type="predicted"/>
<reference evidence="2" key="1">
    <citation type="submission" date="2017-08" db="EMBL/GenBank/DDBJ databases">
        <authorList>
            <person name="Varghese N."/>
            <person name="Submissions S."/>
        </authorList>
    </citation>
    <scope>NUCLEOTIDE SEQUENCE [LARGE SCALE GENOMIC DNA]</scope>
    <source>
        <strain evidence="2">JA276</strain>
    </source>
</reference>
<dbReference type="AlphaFoldDB" id="A0A285SNR9"/>
<accession>A0A285SNR9</accession>
<keyword evidence="2" id="KW-1185">Reference proteome</keyword>
<gene>
    <name evidence="1" type="ORF">SAMN05877831_10763</name>
</gene>
<dbReference type="Proteomes" id="UP000219111">
    <property type="component" value="Unassembled WGS sequence"/>
</dbReference>
<evidence type="ECO:0000313" key="2">
    <source>
        <dbReference type="Proteomes" id="UP000219111"/>
    </source>
</evidence>
<dbReference type="OrthoDB" id="5918880at2"/>
<organism evidence="1 2">
    <name type="scientific">Rhodobacter maris</name>
    <dbReference type="NCBI Taxonomy" id="446682"/>
    <lineage>
        <taxon>Bacteria</taxon>
        <taxon>Pseudomonadati</taxon>
        <taxon>Pseudomonadota</taxon>
        <taxon>Alphaproteobacteria</taxon>
        <taxon>Rhodobacterales</taxon>
        <taxon>Rhodobacter group</taxon>
        <taxon>Rhodobacter</taxon>
    </lineage>
</organism>
<evidence type="ECO:0000313" key="1">
    <source>
        <dbReference type="EMBL" id="SOC09125.1"/>
    </source>
</evidence>
<dbReference type="EMBL" id="OBMT01000007">
    <property type="protein sequence ID" value="SOC09125.1"/>
    <property type="molecule type" value="Genomic_DNA"/>
</dbReference>
<name>A0A285SNR9_9RHOB</name>